<organism evidence="1 2">
    <name type="scientific">Eumeta variegata</name>
    <name type="common">Bagworm moth</name>
    <name type="synonym">Eumeta japonica</name>
    <dbReference type="NCBI Taxonomy" id="151549"/>
    <lineage>
        <taxon>Eukaryota</taxon>
        <taxon>Metazoa</taxon>
        <taxon>Ecdysozoa</taxon>
        <taxon>Arthropoda</taxon>
        <taxon>Hexapoda</taxon>
        <taxon>Insecta</taxon>
        <taxon>Pterygota</taxon>
        <taxon>Neoptera</taxon>
        <taxon>Endopterygota</taxon>
        <taxon>Lepidoptera</taxon>
        <taxon>Glossata</taxon>
        <taxon>Ditrysia</taxon>
        <taxon>Tineoidea</taxon>
        <taxon>Psychidae</taxon>
        <taxon>Oiketicinae</taxon>
        <taxon>Eumeta</taxon>
    </lineage>
</organism>
<gene>
    <name evidence="1" type="ORF">EVAR_18963_1</name>
</gene>
<sequence length="107" mass="12201">MERDNAFWGELKSNSPSLEELLQFFWHVTSGEKRFQELVNPHINEAAEAAASTYGNCGNYRWPARAQARERASRNNTSFVPFHRVHTSAAVTHPAYINQNTIDSYST</sequence>
<keyword evidence="2" id="KW-1185">Reference proteome</keyword>
<protein>
    <submittedName>
        <fullName evidence="1">Uncharacterized protein</fullName>
    </submittedName>
</protein>
<reference evidence="1 2" key="1">
    <citation type="journal article" date="2019" name="Commun. Biol.">
        <title>The bagworm genome reveals a unique fibroin gene that provides high tensile strength.</title>
        <authorList>
            <person name="Kono N."/>
            <person name="Nakamura H."/>
            <person name="Ohtoshi R."/>
            <person name="Tomita M."/>
            <person name="Numata K."/>
            <person name="Arakawa K."/>
        </authorList>
    </citation>
    <scope>NUCLEOTIDE SEQUENCE [LARGE SCALE GENOMIC DNA]</scope>
</reference>
<comment type="caution">
    <text evidence="1">The sequence shown here is derived from an EMBL/GenBank/DDBJ whole genome shotgun (WGS) entry which is preliminary data.</text>
</comment>
<evidence type="ECO:0000313" key="1">
    <source>
        <dbReference type="EMBL" id="GBP55672.1"/>
    </source>
</evidence>
<proteinExistence type="predicted"/>
<accession>A0A4C1WYC3</accession>
<evidence type="ECO:0000313" key="2">
    <source>
        <dbReference type="Proteomes" id="UP000299102"/>
    </source>
</evidence>
<dbReference type="Proteomes" id="UP000299102">
    <property type="component" value="Unassembled WGS sequence"/>
</dbReference>
<dbReference type="AlphaFoldDB" id="A0A4C1WYC3"/>
<name>A0A4C1WYC3_EUMVA</name>
<dbReference type="EMBL" id="BGZK01000675">
    <property type="protein sequence ID" value="GBP55672.1"/>
    <property type="molecule type" value="Genomic_DNA"/>
</dbReference>